<dbReference type="HAMAP" id="MF_00812">
    <property type="entry name" value="Thiopur_methtran"/>
    <property type="match status" value="1"/>
</dbReference>
<comment type="similarity">
    <text evidence="3 9">Belongs to the class I-like SAM-binding methyltransferase superfamily. TPMT family.</text>
</comment>
<accession>A0ABX0JNU2</accession>
<dbReference type="InterPro" id="IPR025835">
    <property type="entry name" value="Thiopurine_S-MeTrfase"/>
</dbReference>
<dbReference type="Proteomes" id="UP000635278">
    <property type="component" value="Unassembled WGS sequence"/>
</dbReference>
<dbReference type="CDD" id="cd02440">
    <property type="entry name" value="AdoMet_MTases"/>
    <property type="match status" value="1"/>
</dbReference>
<comment type="caution">
    <text evidence="9">Lacks conserved residue(s) required for the propagation of feature annotation.</text>
</comment>
<evidence type="ECO:0000256" key="3">
    <source>
        <dbReference type="ARBA" id="ARBA00008145"/>
    </source>
</evidence>
<dbReference type="InterPro" id="IPR008854">
    <property type="entry name" value="TPMT"/>
</dbReference>
<evidence type="ECO:0000256" key="9">
    <source>
        <dbReference type="HAMAP-Rule" id="MF_00812"/>
    </source>
</evidence>
<dbReference type="InterPro" id="IPR022474">
    <property type="entry name" value="Thiopur_S-MeTfrase_Se/Te_detox"/>
</dbReference>
<dbReference type="PANTHER" id="PTHR10259">
    <property type="entry name" value="THIOPURINE S-METHYLTRANSFERASE"/>
    <property type="match status" value="1"/>
</dbReference>
<comment type="subcellular location">
    <subcellularLocation>
        <location evidence="2 9">Cytoplasm</location>
    </subcellularLocation>
</comment>
<dbReference type="PANTHER" id="PTHR10259:SF11">
    <property type="entry name" value="THIOPURINE S-METHYLTRANSFERASE"/>
    <property type="match status" value="1"/>
</dbReference>
<dbReference type="PROSITE" id="PS51585">
    <property type="entry name" value="SAM_MT_TPMT"/>
    <property type="match status" value="1"/>
</dbReference>
<keyword evidence="11" id="KW-1185">Reference proteome</keyword>
<dbReference type="EMBL" id="WOTB01000007">
    <property type="protein sequence ID" value="NHN84462.1"/>
    <property type="molecule type" value="Genomic_DNA"/>
</dbReference>
<proteinExistence type="inferred from homology"/>
<reference evidence="10 11" key="1">
    <citation type="journal article" date="2020" name="Int. J. Syst. Evol. Microbiol.">
        <title>Novel acetic acid bacteria from cider fermentations: Acetobacter conturbans sp. nov. and Acetobacter fallax sp. nov.</title>
        <authorList>
            <person name="Sombolestani A.S."/>
            <person name="Cleenwerck I."/>
            <person name="Cnockaert M."/>
            <person name="Borremans W."/>
            <person name="Wieme A.D."/>
            <person name="De Vuyst L."/>
            <person name="Vandamme P."/>
        </authorList>
    </citation>
    <scope>NUCLEOTIDE SEQUENCE [LARGE SCALE GENOMIC DNA]</scope>
    <source>
        <strain evidence="10 11">LMG 30640</strain>
    </source>
</reference>
<dbReference type="GO" id="GO:0032259">
    <property type="term" value="P:methylation"/>
    <property type="evidence" value="ECO:0007669"/>
    <property type="project" value="UniProtKB-KW"/>
</dbReference>
<sequence>MERDFWLSRWKNQQIGFHEGVPNIFFTEHFSKLSVPPGGRIFVPFCGKSQDIIWLCNHGFSVAGIELSRLAIEQFFSESGLVPEITAAGPLERFEAGRITLFAGDLFDLTADILQHVDAVYDRAALVALPGSMRQDYARHVITLTAGAPEFLITLDYDQSAVTGPPFAVPEAELRSYYGASFNLDCIGSRDIPGGMKGRCPAREYAWLLSRLR</sequence>
<evidence type="ECO:0000256" key="8">
    <source>
        <dbReference type="ARBA" id="ARBA00022691"/>
    </source>
</evidence>
<evidence type="ECO:0000256" key="4">
    <source>
        <dbReference type="ARBA" id="ARBA00011905"/>
    </source>
</evidence>
<evidence type="ECO:0000313" key="11">
    <source>
        <dbReference type="Proteomes" id="UP000635278"/>
    </source>
</evidence>
<feature type="binding site" evidence="9">
    <location>
        <position position="123"/>
    </location>
    <ligand>
        <name>S-adenosyl-L-methionine</name>
        <dbReference type="ChEBI" id="CHEBI:59789"/>
    </ligand>
</feature>
<keyword evidence="7 9" id="KW-0808">Transferase</keyword>
<feature type="binding site" evidence="9">
    <location>
        <position position="66"/>
    </location>
    <ligand>
        <name>S-adenosyl-L-methionine</name>
        <dbReference type="ChEBI" id="CHEBI:59789"/>
    </ligand>
</feature>
<evidence type="ECO:0000256" key="1">
    <source>
        <dbReference type="ARBA" id="ARBA00000903"/>
    </source>
</evidence>
<protein>
    <recommendedName>
        <fullName evidence="4 9">Thiopurine S-methyltransferase</fullName>
        <ecNumber evidence="4 9">2.1.1.67</ecNumber>
    </recommendedName>
    <alternativeName>
        <fullName evidence="9">Thiopurine methyltransferase</fullName>
    </alternativeName>
</protein>
<dbReference type="SUPFAM" id="SSF53335">
    <property type="entry name" value="S-adenosyl-L-methionine-dependent methyltransferases"/>
    <property type="match status" value="1"/>
</dbReference>
<dbReference type="InterPro" id="IPR029063">
    <property type="entry name" value="SAM-dependent_MTases_sf"/>
</dbReference>
<dbReference type="RefSeq" id="WP_173582851.1">
    <property type="nucleotide sequence ID" value="NZ_WOTB01000007.1"/>
</dbReference>
<dbReference type="Pfam" id="PF05724">
    <property type="entry name" value="TPMT"/>
    <property type="match status" value="1"/>
</dbReference>
<dbReference type="Gene3D" id="3.40.50.150">
    <property type="entry name" value="Vaccinia Virus protein VP39"/>
    <property type="match status" value="1"/>
</dbReference>
<keyword evidence="5 9" id="KW-0963">Cytoplasm</keyword>
<evidence type="ECO:0000313" key="10">
    <source>
        <dbReference type="EMBL" id="NHN84462.1"/>
    </source>
</evidence>
<keyword evidence="6 9" id="KW-0489">Methyltransferase</keyword>
<comment type="caution">
    <text evidence="10">The sequence shown here is derived from an EMBL/GenBank/DDBJ whole genome shotgun (WGS) entry which is preliminary data.</text>
</comment>
<dbReference type="NCBIfam" id="TIGR03840">
    <property type="entry name" value="TMPT_Se_Te"/>
    <property type="match status" value="1"/>
</dbReference>
<keyword evidence="8 9" id="KW-0949">S-adenosyl-L-methionine</keyword>
<evidence type="ECO:0000256" key="6">
    <source>
        <dbReference type="ARBA" id="ARBA00022603"/>
    </source>
</evidence>
<evidence type="ECO:0000256" key="2">
    <source>
        <dbReference type="ARBA" id="ARBA00004496"/>
    </source>
</evidence>
<dbReference type="GO" id="GO:0008119">
    <property type="term" value="F:thiopurine S-methyltransferase activity"/>
    <property type="evidence" value="ECO:0007669"/>
    <property type="project" value="UniProtKB-EC"/>
</dbReference>
<name>A0ABX0JNU2_9PROT</name>
<dbReference type="NCBIfam" id="NF009732">
    <property type="entry name" value="PRK13255.1"/>
    <property type="match status" value="1"/>
</dbReference>
<dbReference type="PIRSF" id="PIRSF023956">
    <property type="entry name" value="Thiopurine_S-methyltransferase"/>
    <property type="match status" value="1"/>
</dbReference>
<comment type="catalytic activity">
    <reaction evidence="1 9">
        <text>S-adenosyl-L-methionine + a thiopurine = S-adenosyl-L-homocysteine + a thiopurine S-methylether.</text>
        <dbReference type="EC" id="2.1.1.67"/>
    </reaction>
</comment>
<dbReference type="EC" id="2.1.1.67" evidence="4 9"/>
<gene>
    <name evidence="10" type="primary">tmpT</name>
    <name evidence="9" type="synonym">tpm</name>
    <name evidence="10" type="ORF">GOB93_07360</name>
</gene>
<evidence type="ECO:0000256" key="5">
    <source>
        <dbReference type="ARBA" id="ARBA00022490"/>
    </source>
</evidence>
<evidence type="ECO:0000256" key="7">
    <source>
        <dbReference type="ARBA" id="ARBA00022679"/>
    </source>
</evidence>
<feature type="binding site" evidence="9">
    <location>
        <position position="10"/>
    </location>
    <ligand>
        <name>S-adenosyl-L-methionine</name>
        <dbReference type="ChEBI" id="CHEBI:59789"/>
    </ligand>
</feature>
<organism evidence="10 11">
    <name type="scientific">Acetobacter musti</name>
    <dbReference type="NCBI Taxonomy" id="864732"/>
    <lineage>
        <taxon>Bacteria</taxon>
        <taxon>Pseudomonadati</taxon>
        <taxon>Pseudomonadota</taxon>
        <taxon>Alphaproteobacteria</taxon>
        <taxon>Acetobacterales</taxon>
        <taxon>Acetobacteraceae</taxon>
        <taxon>Acetobacter</taxon>
    </lineage>
</organism>